<feature type="compositionally biased region" description="Low complexity" evidence="1">
    <location>
        <begin position="9"/>
        <end position="63"/>
    </location>
</feature>
<dbReference type="AlphaFoldDB" id="A0A0L0TA77"/>
<feature type="region of interest" description="Disordered" evidence="1">
    <location>
        <begin position="1"/>
        <end position="79"/>
    </location>
</feature>
<dbReference type="OrthoDB" id="5588130at2759"/>
<dbReference type="Proteomes" id="UP000054350">
    <property type="component" value="Unassembled WGS sequence"/>
</dbReference>
<protein>
    <submittedName>
        <fullName evidence="2">Uncharacterized protein</fullName>
    </submittedName>
</protein>
<evidence type="ECO:0000313" key="2">
    <source>
        <dbReference type="EMBL" id="KNE71647.1"/>
    </source>
</evidence>
<keyword evidence="3" id="KW-1185">Reference proteome</keyword>
<reference evidence="2 3" key="1">
    <citation type="submission" date="2009-11" db="EMBL/GenBank/DDBJ databases">
        <title>Annotation of Allomyces macrogynus ATCC 38327.</title>
        <authorList>
            <consortium name="The Broad Institute Genome Sequencing Platform"/>
            <person name="Russ C."/>
            <person name="Cuomo C."/>
            <person name="Burger G."/>
            <person name="Gray M.W."/>
            <person name="Holland P.W.H."/>
            <person name="King N."/>
            <person name="Lang F.B.F."/>
            <person name="Roger A.J."/>
            <person name="Ruiz-Trillo I."/>
            <person name="Young S.K."/>
            <person name="Zeng Q."/>
            <person name="Gargeya S."/>
            <person name="Fitzgerald M."/>
            <person name="Haas B."/>
            <person name="Abouelleil A."/>
            <person name="Alvarado L."/>
            <person name="Arachchi H.M."/>
            <person name="Berlin A."/>
            <person name="Chapman S.B."/>
            <person name="Gearin G."/>
            <person name="Goldberg J."/>
            <person name="Griggs A."/>
            <person name="Gujja S."/>
            <person name="Hansen M."/>
            <person name="Heiman D."/>
            <person name="Howarth C."/>
            <person name="Larimer J."/>
            <person name="Lui A."/>
            <person name="MacDonald P.J.P."/>
            <person name="McCowen C."/>
            <person name="Montmayeur A."/>
            <person name="Murphy C."/>
            <person name="Neiman D."/>
            <person name="Pearson M."/>
            <person name="Priest M."/>
            <person name="Roberts A."/>
            <person name="Saif S."/>
            <person name="Shea T."/>
            <person name="Sisk P."/>
            <person name="Stolte C."/>
            <person name="Sykes S."/>
            <person name="Wortman J."/>
            <person name="Nusbaum C."/>
            <person name="Birren B."/>
        </authorList>
    </citation>
    <scope>NUCLEOTIDE SEQUENCE [LARGE SCALE GENOMIC DNA]</scope>
    <source>
        <strain evidence="2 3">ATCC 38327</strain>
    </source>
</reference>
<proteinExistence type="predicted"/>
<name>A0A0L0TA77_ALLM3</name>
<evidence type="ECO:0000313" key="3">
    <source>
        <dbReference type="Proteomes" id="UP000054350"/>
    </source>
</evidence>
<accession>A0A0L0TA77</accession>
<sequence length="131" mass="13543">MSATPLTIPRPAMAAASASESPSSSPSPASSSPALAHRAPLSALLAARATTTSPSSSTSSSPSSSPPAHEPYNPYRHPRAMGLVQDHASGFIWNDEALAPLRGGYMSSRDARAAQLAFLARTEPKVYVVDV</sequence>
<organism evidence="2 3">
    <name type="scientific">Allomyces macrogynus (strain ATCC 38327)</name>
    <name type="common">Allomyces javanicus var. macrogynus</name>
    <dbReference type="NCBI Taxonomy" id="578462"/>
    <lineage>
        <taxon>Eukaryota</taxon>
        <taxon>Fungi</taxon>
        <taxon>Fungi incertae sedis</taxon>
        <taxon>Blastocladiomycota</taxon>
        <taxon>Blastocladiomycetes</taxon>
        <taxon>Blastocladiales</taxon>
        <taxon>Blastocladiaceae</taxon>
        <taxon>Allomyces</taxon>
    </lineage>
</organism>
<evidence type="ECO:0000256" key="1">
    <source>
        <dbReference type="SAM" id="MobiDB-lite"/>
    </source>
</evidence>
<dbReference type="VEuPathDB" id="FungiDB:AMAG_16205"/>
<gene>
    <name evidence="2" type="ORF">AMAG_16205</name>
</gene>
<reference evidence="3" key="2">
    <citation type="submission" date="2009-11" db="EMBL/GenBank/DDBJ databases">
        <title>The Genome Sequence of Allomyces macrogynus strain ATCC 38327.</title>
        <authorList>
            <consortium name="The Broad Institute Genome Sequencing Platform"/>
            <person name="Russ C."/>
            <person name="Cuomo C."/>
            <person name="Shea T."/>
            <person name="Young S.K."/>
            <person name="Zeng Q."/>
            <person name="Koehrsen M."/>
            <person name="Haas B."/>
            <person name="Borodovsky M."/>
            <person name="Guigo R."/>
            <person name="Alvarado L."/>
            <person name="Berlin A."/>
            <person name="Borenstein D."/>
            <person name="Chen Z."/>
            <person name="Engels R."/>
            <person name="Freedman E."/>
            <person name="Gellesch M."/>
            <person name="Goldberg J."/>
            <person name="Griggs A."/>
            <person name="Gujja S."/>
            <person name="Heiman D."/>
            <person name="Hepburn T."/>
            <person name="Howarth C."/>
            <person name="Jen D."/>
            <person name="Larson L."/>
            <person name="Lewis B."/>
            <person name="Mehta T."/>
            <person name="Park D."/>
            <person name="Pearson M."/>
            <person name="Roberts A."/>
            <person name="Saif S."/>
            <person name="Shenoy N."/>
            <person name="Sisk P."/>
            <person name="Stolte C."/>
            <person name="Sykes S."/>
            <person name="Walk T."/>
            <person name="White J."/>
            <person name="Yandava C."/>
            <person name="Burger G."/>
            <person name="Gray M.W."/>
            <person name="Holland P.W.H."/>
            <person name="King N."/>
            <person name="Lang F.B.F."/>
            <person name="Roger A.J."/>
            <person name="Ruiz-Trillo I."/>
            <person name="Lander E."/>
            <person name="Nusbaum C."/>
        </authorList>
    </citation>
    <scope>NUCLEOTIDE SEQUENCE [LARGE SCALE GENOMIC DNA]</scope>
    <source>
        <strain evidence="3">ATCC 38327</strain>
    </source>
</reference>
<dbReference type="EMBL" id="GG745373">
    <property type="protein sequence ID" value="KNE71647.1"/>
    <property type="molecule type" value="Genomic_DNA"/>
</dbReference>